<accession>A0A0C1QWX3</accession>
<reference evidence="3 4" key="1">
    <citation type="submission" date="2014-11" db="EMBL/GenBank/DDBJ databases">
        <title>A Rickettsiales Symbiont of Amoebae With Ancient Features.</title>
        <authorList>
            <person name="Schulz F."/>
            <person name="Martijn J."/>
            <person name="Wascher F."/>
            <person name="Kostanjsek R."/>
            <person name="Ettema T.J."/>
            <person name="Horn M."/>
        </authorList>
    </citation>
    <scope>NUCLEOTIDE SEQUENCE [LARGE SCALE GENOMIC DNA]</scope>
    <source>
        <strain evidence="3 4">UWC36</strain>
    </source>
</reference>
<feature type="region of interest" description="Disordered" evidence="1">
    <location>
        <begin position="539"/>
        <end position="562"/>
    </location>
</feature>
<dbReference type="RefSeq" id="WP_039458387.1">
    <property type="nucleotide sequence ID" value="NZ_JSWE01000184.1"/>
</dbReference>
<dbReference type="PROSITE" id="PS51082">
    <property type="entry name" value="WH2"/>
    <property type="match status" value="1"/>
</dbReference>
<organism evidence="3 4">
    <name type="scientific">Candidatus Jidaibacter acanthamoebae</name>
    <dbReference type="NCBI Taxonomy" id="86105"/>
    <lineage>
        <taxon>Bacteria</taxon>
        <taxon>Pseudomonadati</taxon>
        <taxon>Pseudomonadota</taxon>
        <taxon>Alphaproteobacteria</taxon>
        <taxon>Rickettsiales</taxon>
        <taxon>Candidatus Midichloriaceae</taxon>
        <taxon>Candidatus Jidaibacter</taxon>
    </lineage>
</organism>
<proteinExistence type="predicted"/>
<dbReference type="STRING" id="86105.NF27_HQ00180"/>
<dbReference type="EMBL" id="JSWE01000184">
    <property type="protein sequence ID" value="KIE04480.1"/>
    <property type="molecule type" value="Genomic_DNA"/>
</dbReference>
<protein>
    <recommendedName>
        <fullName evidence="2">WH2 domain-containing protein</fullName>
    </recommendedName>
</protein>
<evidence type="ECO:0000256" key="1">
    <source>
        <dbReference type="SAM" id="MobiDB-lite"/>
    </source>
</evidence>
<feature type="region of interest" description="Disordered" evidence="1">
    <location>
        <begin position="367"/>
        <end position="406"/>
    </location>
</feature>
<gene>
    <name evidence="3" type="ORF">NF27_HQ00180</name>
</gene>
<feature type="domain" description="WH2" evidence="2">
    <location>
        <begin position="193"/>
        <end position="212"/>
    </location>
</feature>
<dbReference type="Proteomes" id="UP000031258">
    <property type="component" value="Unassembled WGS sequence"/>
</dbReference>
<dbReference type="AlphaFoldDB" id="A0A0C1QWX3"/>
<evidence type="ECO:0000313" key="3">
    <source>
        <dbReference type="EMBL" id="KIE04480.1"/>
    </source>
</evidence>
<feature type="compositionally biased region" description="Basic and acidic residues" evidence="1">
    <location>
        <begin position="551"/>
        <end position="562"/>
    </location>
</feature>
<evidence type="ECO:0000313" key="4">
    <source>
        <dbReference type="Proteomes" id="UP000031258"/>
    </source>
</evidence>
<dbReference type="InterPro" id="IPR003124">
    <property type="entry name" value="WH2_dom"/>
</dbReference>
<feature type="compositionally biased region" description="Basic and acidic residues" evidence="1">
    <location>
        <begin position="16"/>
        <end position="28"/>
    </location>
</feature>
<dbReference type="OrthoDB" id="9817331at2"/>
<dbReference type="GO" id="GO:0003779">
    <property type="term" value="F:actin binding"/>
    <property type="evidence" value="ECO:0007669"/>
    <property type="project" value="InterPro"/>
</dbReference>
<feature type="compositionally biased region" description="Basic and acidic residues" evidence="1">
    <location>
        <begin position="385"/>
        <end position="406"/>
    </location>
</feature>
<feature type="compositionally biased region" description="Polar residues" evidence="1">
    <location>
        <begin position="540"/>
        <end position="550"/>
    </location>
</feature>
<feature type="region of interest" description="Disordered" evidence="1">
    <location>
        <begin position="209"/>
        <end position="229"/>
    </location>
</feature>
<sequence length="562" mass="64638">MGLLEELNAKKGKLNKTSERSKEVEIKETEKTFSEKKASLGKVAVKSKKLEIVEKEVFQKEIDDAYKECQNNTRPLEKLKNTLQEDLLFITNTLNHLNKSGKLTPQKELEYNKFKENLQARKLYIDKKIAQFKIENSIIIEQNTLKDNISRKLDDITLEDAQALKSMFDQGKAISKMVITETGNAKDAPESEDRSALLSAIQGFNKEKLRKASHQVTNKPQKPDKESELSISQKLGSMKNPYEDILELRERTAELKLKLKTTKELKDIKIKITDLSVQLMKEISFAKKKGVNKEIIDAKQAQIHELGKVSKVVNNMIADRREADREKSDIVSEIKKHIEKLNINDLSAMNRLLSNIGNRKLSEMIDKDGKQQYKGESIASTKTTSKNEKNTHLTEQQKRSKQEHKDIKLAKKLQQEESDYELALTLQKKEDKKLAKRLDSEEKDEYLARNLQEKQDRKLAESLGTVSNKTKISHKVHSPVNKDNIGYVKNTQKSSQESNHLQPENFPGSFSILQHFYKLIENIIDLIYPKVKIEDKVSKNPVNSFKTTIKNNERQDDKPLSR</sequence>
<keyword evidence="4" id="KW-1185">Reference proteome</keyword>
<feature type="region of interest" description="Disordered" evidence="1">
    <location>
        <begin position="1"/>
        <end position="28"/>
    </location>
</feature>
<comment type="caution">
    <text evidence="3">The sequence shown here is derived from an EMBL/GenBank/DDBJ whole genome shotgun (WGS) entry which is preliminary data.</text>
</comment>
<name>A0A0C1QWX3_9RICK</name>
<evidence type="ECO:0000259" key="2">
    <source>
        <dbReference type="PROSITE" id="PS51082"/>
    </source>
</evidence>